<dbReference type="InterPro" id="IPR011009">
    <property type="entry name" value="Kinase-like_dom_sf"/>
</dbReference>
<sequence>MSKITPIQSDPTQRFQKFNEYTYVRTSVISFKGYDTLTGLEVTWHELDIHTLTIEQKSKLLDFGDTLINLKFDSILSFLHFWIDNEKQIFYFITESMSTTSIYNQVVIGSTAISERVIAKWFHSALLAIDFLHSCATPVVHLNLNLNGIFVKPSTGHVKIVPPLIDPFYLFQGNNSIKLRLSTPPELLNHEIDPSCDIWSFGIALLHAATLVEPYSECKSPNELIQKLQNYVMPDCLNKVESAQLKDLILKCLKPVDQRATARDLLGHPFFKREFEPIPELAQQNDDVFEVIFSGKSSHSEIPL</sequence>
<name>A0ABR2KW60_9EUKA</name>
<dbReference type="Pfam" id="PF00069">
    <property type="entry name" value="Pkinase"/>
    <property type="match status" value="1"/>
</dbReference>
<evidence type="ECO:0000313" key="2">
    <source>
        <dbReference type="EMBL" id="KAK8895345.1"/>
    </source>
</evidence>
<dbReference type="PANTHER" id="PTHR13902">
    <property type="entry name" value="SERINE/THREONINE-PROTEIN KINASE WNK WITH NO LYSINE -RELATED"/>
    <property type="match status" value="1"/>
</dbReference>
<keyword evidence="3" id="KW-1185">Reference proteome</keyword>
<organism evidence="2 3">
    <name type="scientific">Tritrichomonas musculus</name>
    <dbReference type="NCBI Taxonomy" id="1915356"/>
    <lineage>
        <taxon>Eukaryota</taxon>
        <taxon>Metamonada</taxon>
        <taxon>Parabasalia</taxon>
        <taxon>Tritrichomonadida</taxon>
        <taxon>Tritrichomonadidae</taxon>
        <taxon>Tritrichomonas</taxon>
    </lineage>
</organism>
<proteinExistence type="predicted"/>
<protein>
    <recommendedName>
        <fullName evidence="1">Protein kinase domain-containing protein</fullName>
    </recommendedName>
</protein>
<dbReference type="EMBL" id="JAPFFF010000003">
    <property type="protein sequence ID" value="KAK8895345.1"/>
    <property type="molecule type" value="Genomic_DNA"/>
</dbReference>
<dbReference type="PROSITE" id="PS50011">
    <property type="entry name" value="PROTEIN_KINASE_DOM"/>
    <property type="match status" value="1"/>
</dbReference>
<dbReference type="Gene3D" id="3.30.200.20">
    <property type="entry name" value="Phosphorylase Kinase, domain 1"/>
    <property type="match status" value="1"/>
</dbReference>
<comment type="caution">
    <text evidence="2">The sequence shown here is derived from an EMBL/GenBank/DDBJ whole genome shotgun (WGS) entry which is preliminary data.</text>
</comment>
<dbReference type="InterPro" id="IPR050588">
    <property type="entry name" value="WNK_Ser-Thr_kinase"/>
</dbReference>
<dbReference type="InterPro" id="IPR000719">
    <property type="entry name" value="Prot_kinase_dom"/>
</dbReference>
<dbReference type="SMART" id="SM00220">
    <property type="entry name" value="S_TKc"/>
    <property type="match status" value="1"/>
</dbReference>
<dbReference type="SUPFAM" id="SSF56112">
    <property type="entry name" value="Protein kinase-like (PK-like)"/>
    <property type="match status" value="1"/>
</dbReference>
<accession>A0ABR2KW60</accession>
<evidence type="ECO:0000313" key="3">
    <source>
        <dbReference type="Proteomes" id="UP001470230"/>
    </source>
</evidence>
<dbReference type="Proteomes" id="UP001470230">
    <property type="component" value="Unassembled WGS sequence"/>
</dbReference>
<feature type="domain" description="Protein kinase" evidence="1">
    <location>
        <begin position="1"/>
        <end position="271"/>
    </location>
</feature>
<gene>
    <name evidence="2" type="ORF">M9Y10_023805</name>
</gene>
<dbReference type="Gene3D" id="1.10.510.10">
    <property type="entry name" value="Transferase(Phosphotransferase) domain 1"/>
    <property type="match status" value="1"/>
</dbReference>
<evidence type="ECO:0000259" key="1">
    <source>
        <dbReference type="PROSITE" id="PS50011"/>
    </source>
</evidence>
<reference evidence="2 3" key="1">
    <citation type="submission" date="2024-04" db="EMBL/GenBank/DDBJ databases">
        <title>Tritrichomonas musculus Genome.</title>
        <authorList>
            <person name="Alves-Ferreira E."/>
            <person name="Grigg M."/>
            <person name="Lorenzi H."/>
            <person name="Galac M."/>
        </authorList>
    </citation>
    <scope>NUCLEOTIDE SEQUENCE [LARGE SCALE GENOMIC DNA]</scope>
    <source>
        <strain evidence="2 3">EAF2021</strain>
    </source>
</reference>